<keyword evidence="2" id="KW-1185">Reference proteome</keyword>
<dbReference type="OrthoDB" id="409189at2759"/>
<sequence>MGAATLVPRSQAILPKIEDELHAPFSVAVAMGAQQWRAQLEQAQSQNKALFLHEHPHFALDPDLALYFALDDWNRGPVVPARNYTMILEDLMLLPGTLSIFTIRHPALIVPSAYRAMDEPESISQLGS</sequence>
<name>A0A139GY08_9PEZI</name>
<reference evidence="1 2" key="1">
    <citation type="submission" date="2015-07" db="EMBL/GenBank/DDBJ databases">
        <title>Comparative genomics of the Sigatoka disease complex on banana suggests a link between parallel evolutionary changes in Pseudocercospora fijiensis and Pseudocercospora eumusae and increased virulence on the banana host.</title>
        <authorList>
            <person name="Chang T.-C."/>
            <person name="Salvucci A."/>
            <person name="Crous P.W."/>
            <person name="Stergiopoulos I."/>
        </authorList>
    </citation>
    <scope>NUCLEOTIDE SEQUENCE [LARGE SCALE GENOMIC DNA]</scope>
    <source>
        <strain evidence="1 2">CBS 114824</strain>
    </source>
</reference>
<dbReference type="Proteomes" id="UP000070133">
    <property type="component" value="Unassembled WGS sequence"/>
</dbReference>
<dbReference type="AlphaFoldDB" id="A0A139GY08"/>
<proteinExistence type="predicted"/>
<comment type="caution">
    <text evidence="1">The sequence shown here is derived from an EMBL/GenBank/DDBJ whole genome shotgun (WGS) entry which is preliminary data.</text>
</comment>
<gene>
    <name evidence="1" type="ORF">AC578_9590</name>
</gene>
<evidence type="ECO:0000313" key="2">
    <source>
        <dbReference type="Proteomes" id="UP000070133"/>
    </source>
</evidence>
<dbReference type="EMBL" id="LFZN01000234">
    <property type="protein sequence ID" value="KXS95094.1"/>
    <property type="molecule type" value="Genomic_DNA"/>
</dbReference>
<organism evidence="1 2">
    <name type="scientific">Pseudocercospora eumusae</name>
    <dbReference type="NCBI Taxonomy" id="321146"/>
    <lineage>
        <taxon>Eukaryota</taxon>
        <taxon>Fungi</taxon>
        <taxon>Dikarya</taxon>
        <taxon>Ascomycota</taxon>
        <taxon>Pezizomycotina</taxon>
        <taxon>Dothideomycetes</taxon>
        <taxon>Dothideomycetidae</taxon>
        <taxon>Mycosphaerellales</taxon>
        <taxon>Mycosphaerellaceae</taxon>
        <taxon>Pseudocercospora</taxon>
    </lineage>
</organism>
<evidence type="ECO:0000313" key="1">
    <source>
        <dbReference type="EMBL" id="KXS95094.1"/>
    </source>
</evidence>
<accession>A0A139GY08</accession>
<protein>
    <submittedName>
        <fullName evidence="1">Uncharacterized protein</fullName>
    </submittedName>
</protein>